<accession>A0A2N5RYN3</accession>
<dbReference type="AlphaFoldDB" id="A0A2N5RYN3"/>
<comment type="caution">
    <text evidence="2">The sequence shown here is derived from an EMBL/GenBank/DDBJ whole genome shotgun (WGS) entry which is preliminary data.</text>
</comment>
<feature type="compositionally biased region" description="Polar residues" evidence="1">
    <location>
        <begin position="40"/>
        <end position="54"/>
    </location>
</feature>
<protein>
    <submittedName>
        <fullName evidence="2">Uncharacterized protein</fullName>
    </submittedName>
</protein>
<organism evidence="2 3">
    <name type="scientific">Puccinia coronata f. sp. avenae</name>
    <dbReference type="NCBI Taxonomy" id="200324"/>
    <lineage>
        <taxon>Eukaryota</taxon>
        <taxon>Fungi</taxon>
        <taxon>Dikarya</taxon>
        <taxon>Basidiomycota</taxon>
        <taxon>Pucciniomycotina</taxon>
        <taxon>Pucciniomycetes</taxon>
        <taxon>Pucciniales</taxon>
        <taxon>Pucciniaceae</taxon>
        <taxon>Puccinia</taxon>
    </lineage>
</organism>
<feature type="region of interest" description="Disordered" evidence="1">
    <location>
        <begin position="168"/>
        <end position="209"/>
    </location>
</feature>
<sequence length="224" mass="24297">MSDPADNPEIKQIRDATAAVHHLTPNSQAERARLGLGPTWTASGTNPFQWSGGKSINKAGDRIPGPCQPSKLNQARGKQALRGEPVQQTGRFIPRITGSLANNWRRTEHTQQTRDQPKTTNPNPSTSGTPIQSRSSSPSVPSQTGKSTKERIDEQIGALKDVLSIPFLASPPQSSHDGTRIPAPPTTQQPQVSPHFPPTAQQTQIPPHFHYTPTPYAACYAKIK</sequence>
<evidence type="ECO:0000313" key="2">
    <source>
        <dbReference type="EMBL" id="PLW06093.1"/>
    </source>
</evidence>
<feature type="compositionally biased region" description="Low complexity" evidence="1">
    <location>
        <begin position="118"/>
        <end position="146"/>
    </location>
</feature>
<evidence type="ECO:0000313" key="3">
    <source>
        <dbReference type="Proteomes" id="UP000235392"/>
    </source>
</evidence>
<gene>
    <name evidence="2" type="ORF">PCASD_26896</name>
</gene>
<feature type="region of interest" description="Disordered" evidence="1">
    <location>
        <begin position="22"/>
        <end position="152"/>
    </location>
</feature>
<reference evidence="2 3" key="1">
    <citation type="submission" date="2017-11" db="EMBL/GenBank/DDBJ databases">
        <title>De novo assembly and phasing of dikaryotic genomes from two isolates of Puccinia coronata f. sp. avenae, the causal agent of oat crown rust.</title>
        <authorList>
            <person name="Miller M.E."/>
            <person name="Zhang Y."/>
            <person name="Omidvar V."/>
            <person name="Sperschneider J."/>
            <person name="Schwessinger B."/>
            <person name="Raley C."/>
            <person name="Palmer J.M."/>
            <person name="Garnica D."/>
            <person name="Upadhyaya N."/>
            <person name="Rathjen J."/>
            <person name="Taylor J.M."/>
            <person name="Park R.F."/>
            <person name="Dodds P.N."/>
            <person name="Hirsch C.D."/>
            <person name="Kianian S.F."/>
            <person name="Figueroa M."/>
        </authorList>
    </citation>
    <scope>NUCLEOTIDE SEQUENCE [LARGE SCALE GENOMIC DNA]</scope>
    <source>
        <strain evidence="2">12SD80</strain>
    </source>
</reference>
<name>A0A2N5RYN3_9BASI</name>
<feature type="compositionally biased region" description="Basic and acidic residues" evidence="1">
    <location>
        <begin position="105"/>
        <end position="117"/>
    </location>
</feature>
<proteinExistence type="predicted"/>
<evidence type="ECO:0000256" key="1">
    <source>
        <dbReference type="SAM" id="MobiDB-lite"/>
    </source>
</evidence>
<dbReference type="EMBL" id="PGCI01001256">
    <property type="protein sequence ID" value="PLW06093.1"/>
    <property type="molecule type" value="Genomic_DNA"/>
</dbReference>
<dbReference type="Proteomes" id="UP000235392">
    <property type="component" value="Unassembled WGS sequence"/>
</dbReference>